<dbReference type="PROSITE" id="PS51186">
    <property type="entry name" value="GNAT"/>
    <property type="match status" value="1"/>
</dbReference>
<evidence type="ECO:0000313" key="4">
    <source>
        <dbReference type="EMBL" id="GIE25317.1"/>
    </source>
</evidence>
<evidence type="ECO:0000259" key="3">
    <source>
        <dbReference type="PROSITE" id="PS51186"/>
    </source>
</evidence>
<dbReference type="PANTHER" id="PTHR43877">
    <property type="entry name" value="AMINOALKYLPHOSPHONATE N-ACETYLTRANSFERASE-RELATED-RELATED"/>
    <property type="match status" value="1"/>
</dbReference>
<dbReference type="SUPFAM" id="SSF55729">
    <property type="entry name" value="Acyl-CoA N-acyltransferases (Nat)"/>
    <property type="match status" value="1"/>
</dbReference>
<dbReference type="Gene3D" id="3.40.630.30">
    <property type="match status" value="1"/>
</dbReference>
<dbReference type="EMBL" id="BOMN01000118">
    <property type="protein sequence ID" value="GIE25317.1"/>
    <property type="molecule type" value="Genomic_DNA"/>
</dbReference>
<evidence type="ECO:0000256" key="1">
    <source>
        <dbReference type="ARBA" id="ARBA00022679"/>
    </source>
</evidence>
<dbReference type="InterPro" id="IPR050832">
    <property type="entry name" value="Bact_Acetyltransf"/>
</dbReference>
<accession>A0ABQ4A394</accession>
<dbReference type="Proteomes" id="UP000603200">
    <property type="component" value="Unassembled WGS sequence"/>
</dbReference>
<keyword evidence="2" id="KW-0012">Acyltransferase</keyword>
<gene>
    <name evidence="4" type="ORF">Ahu01nite_084190</name>
</gene>
<dbReference type="Pfam" id="PF00583">
    <property type="entry name" value="Acetyltransf_1"/>
    <property type="match status" value="1"/>
</dbReference>
<comment type="caution">
    <text evidence="4">The sequence shown here is derived from an EMBL/GenBank/DDBJ whole genome shotgun (WGS) entry which is preliminary data.</text>
</comment>
<name>A0ABQ4A394_9ACTN</name>
<keyword evidence="1" id="KW-0808">Transferase</keyword>
<reference evidence="4 5" key="1">
    <citation type="submission" date="2021-01" db="EMBL/GenBank/DDBJ databases">
        <title>Whole genome shotgun sequence of Actinoplanes humidus NBRC 14915.</title>
        <authorList>
            <person name="Komaki H."/>
            <person name="Tamura T."/>
        </authorList>
    </citation>
    <scope>NUCLEOTIDE SEQUENCE [LARGE SCALE GENOMIC DNA]</scope>
    <source>
        <strain evidence="4 5">NBRC 14915</strain>
    </source>
</reference>
<proteinExistence type="predicted"/>
<feature type="domain" description="N-acetyltransferase" evidence="3">
    <location>
        <begin position="3"/>
        <end position="182"/>
    </location>
</feature>
<dbReference type="InterPro" id="IPR000182">
    <property type="entry name" value="GNAT_dom"/>
</dbReference>
<keyword evidence="5" id="KW-1185">Reference proteome</keyword>
<dbReference type="RefSeq" id="WP_203842269.1">
    <property type="nucleotide sequence ID" value="NZ_BAAATV010000016.1"/>
</dbReference>
<evidence type="ECO:0000313" key="5">
    <source>
        <dbReference type="Proteomes" id="UP000603200"/>
    </source>
</evidence>
<organism evidence="4 5">
    <name type="scientific">Winogradskya humida</name>
    <dbReference type="NCBI Taxonomy" id="113566"/>
    <lineage>
        <taxon>Bacteria</taxon>
        <taxon>Bacillati</taxon>
        <taxon>Actinomycetota</taxon>
        <taxon>Actinomycetes</taxon>
        <taxon>Micromonosporales</taxon>
        <taxon>Micromonosporaceae</taxon>
        <taxon>Winogradskya</taxon>
    </lineage>
</organism>
<dbReference type="InterPro" id="IPR016181">
    <property type="entry name" value="Acyl_CoA_acyltransferase"/>
</dbReference>
<protein>
    <submittedName>
        <fullName evidence="4">N-acetyltransferase</fullName>
    </submittedName>
</protein>
<sequence>MVISTRRATLRDAGELHELAARTFGLANPPGSAQSDIDAFIALHLSVASFEGYLADPLRVLLIASEHDKPIGYSMLVGGPVADPSLSETVAKFAGDGVSIELSKFYLAPEAHGSGVASTLMAATLAAAVETGATHCWLGVNQQNERAAKFYTKQGFDVIGTKHFRVGNARHDDHVRGRVLQVS</sequence>
<evidence type="ECO:0000256" key="2">
    <source>
        <dbReference type="ARBA" id="ARBA00023315"/>
    </source>
</evidence>